<dbReference type="PANTHER" id="PTHR31286:SF99">
    <property type="entry name" value="DUF4283 DOMAIN-CONTAINING PROTEIN"/>
    <property type="match status" value="1"/>
</dbReference>
<sequence length="496" mass="56320">MTSKAKEATVLTSKPVLIPRQKEPPDRTYEGFLPDAGKEGNQIESVKVNEAEIRKLQTSKGKVKISELDLTKARKGSNLTLYGKFFGRSSPFELVKSILPKIWIIKAKCNVIDLPTEFYAFKFDNEEDYWDVLSGGPWFLKGQALSLLQWKDNFQPPNEKVEEISVWVQFLGLPYEYLSSNILPQVAAVIGKPLKGFWIDTERGSFFQSVAYENILMICFKCGLIGHFEVACRAETSGKNVGDKEAVPSAKDGEMENEKLLGPWVQVQRRKRGGQSQFSKKPINENSFKVLENPAFEAKLKNDENGGEGIKYIPVEGNKKVIKMDVVKQNSFENKGKISLSAKNEKEGDGNGLSNRTEGKIALKQLKCQMKEVSMPMNLDKGTLDRKNSSSSEMVDSFMFEAESRKEDYVVGKNKKENEQKNMDVLAEKLFESFKKILDNENAEEDFMEFGINPEFSRIRKKEAKKFRRWSAADENLFSVPVEYKGIRNKKKGKMP</sequence>
<feature type="domain" description="DUF4283" evidence="2">
    <location>
        <begin position="79"/>
        <end position="156"/>
    </location>
</feature>
<name>A0AAQ3QDZ1_9LILI</name>
<dbReference type="Proteomes" id="UP001327560">
    <property type="component" value="Chromosome 4"/>
</dbReference>
<accession>A0AAQ3QDZ1</accession>
<proteinExistence type="predicted"/>
<feature type="region of interest" description="Disordered" evidence="1">
    <location>
        <begin position="1"/>
        <end position="37"/>
    </location>
</feature>
<keyword evidence="4" id="KW-1185">Reference proteome</keyword>
<dbReference type="InterPro" id="IPR025558">
    <property type="entry name" value="DUF4283"/>
</dbReference>
<evidence type="ECO:0000313" key="4">
    <source>
        <dbReference type="Proteomes" id="UP001327560"/>
    </source>
</evidence>
<feature type="compositionally biased region" description="Basic and acidic residues" evidence="1">
    <location>
        <begin position="20"/>
        <end position="29"/>
    </location>
</feature>
<dbReference type="InterPro" id="IPR040256">
    <property type="entry name" value="At4g02000-like"/>
</dbReference>
<dbReference type="AlphaFoldDB" id="A0AAQ3QDZ1"/>
<evidence type="ECO:0000313" key="3">
    <source>
        <dbReference type="EMBL" id="WOL05668.1"/>
    </source>
</evidence>
<organism evidence="3 4">
    <name type="scientific">Canna indica</name>
    <name type="common">Indian-shot</name>
    <dbReference type="NCBI Taxonomy" id="4628"/>
    <lineage>
        <taxon>Eukaryota</taxon>
        <taxon>Viridiplantae</taxon>
        <taxon>Streptophyta</taxon>
        <taxon>Embryophyta</taxon>
        <taxon>Tracheophyta</taxon>
        <taxon>Spermatophyta</taxon>
        <taxon>Magnoliopsida</taxon>
        <taxon>Liliopsida</taxon>
        <taxon>Zingiberales</taxon>
        <taxon>Cannaceae</taxon>
        <taxon>Canna</taxon>
    </lineage>
</organism>
<dbReference type="PANTHER" id="PTHR31286">
    <property type="entry name" value="GLYCINE-RICH CELL WALL STRUCTURAL PROTEIN 1.8-LIKE"/>
    <property type="match status" value="1"/>
</dbReference>
<dbReference type="Pfam" id="PF14111">
    <property type="entry name" value="DUF4283"/>
    <property type="match status" value="1"/>
</dbReference>
<reference evidence="3 4" key="1">
    <citation type="submission" date="2023-10" db="EMBL/GenBank/DDBJ databases">
        <title>Chromosome-scale genome assembly provides insights into flower coloration mechanisms of Canna indica.</title>
        <authorList>
            <person name="Li C."/>
        </authorList>
    </citation>
    <scope>NUCLEOTIDE SEQUENCE [LARGE SCALE GENOMIC DNA]</scope>
    <source>
        <tissue evidence="3">Flower</tissue>
    </source>
</reference>
<evidence type="ECO:0000259" key="2">
    <source>
        <dbReference type="Pfam" id="PF14111"/>
    </source>
</evidence>
<evidence type="ECO:0000256" key="1">
    <source>
        <dbReference type="SAM" id="MobiDB-lite"/>
    </source>
</evidence>
<dbReference type="EMBL" id="CP136893">
    <property type="protein sequence ID" value="WOL05668.1"/>
    <property type="molecule type" value="Genomic_DNA"/>
</dbReference>
<gene>
    <name evidence="3" type="ORF">Cni_G14397</name>
</gene>
<protein>
    <recommendedName>
        <fullName evidence="2">DUF4283 domain-containing protein</fullName>
    </recommendedName>
</protein>